<dbReference type="Pfam" id="PF07905">
    <property type="entry name" value="PucR"/>
    <property type="match status" value="1"/>
</dbReference>
<gene>
    <name evidence="3" type="ORF">GCM10010529_23370</name>
</gene>
<dbReference type="Pfam" id="PF13556">
    <property type="entry name" value="HTH_30"/>
    <property type="match status" value="1"/>
</dbReference>
<evidence type="ECO:0000313" key="4">
    <source>
        <dbReference type="Proteomes" id="UP001500236"/>
    </source>
</evidence>
<protein>
    <recommendedName>
        <fullName evidence="5">PucR family transcriptional regulator</fullName>
    </recommendedName>
</protein>
<dbReference type="PANTHER" id="PTHR33744:SF1">
    <property type="entry name" value="DNA-BINDING TRANSCRIPTIONAL ACTIVATOR ADER"/>
    <property type="match status" value="1"/>
</dbReference>
<dbReference type="PANTHER" id="PTHR33744">
    <property type="entry name" value="CARBOHYDRATE DIACID REGULATOR"/>
    <property type="match status" value="1"/>
</dbReference>
<comment type="caution">
    <text evidence="3">The sequence shown here is derived from an EMBL/GenBank/DDBJ whole genome shotgun (WGS) entry which is preliminary data.</text>
</comment>
<dbReference type="Proteomes" id="UP001500236">
    <property type="component" value="Unassembled WGS sequence"/>
</dbReference>
<proteinExistence type="predicted"/>
<dbReference type="Gene3D" id="1.10.10.2840">
    <property type="entry name" value="PucR C-terminal helix-turn-helix domain"/>
    <property type="match status" value="1"/>
</dbReference>
<dbReference type="RefSeq" id="WP_344681027.1">
    <property type="nucleotide sequence ID" value="NZ_BAAAVT010000015.1"/>
</dbReference>
<evidence type="ECO:0008006" key="5">
    <source>
        <dbReference type="Google" id="ProtNLM"/>
    </source>
</evidence>
<dbReference type="EMBL" id="BAAAVT010000015">
    <property type="protein sequence ID" value="GAA3070349.1"/>
    <property type="molecule type" value="Genomic_DNA"/>
</dbReference>
<evidence type="ECO:0000259" key="2">
    <source>
        <dbReference type="Pfam" id="PF13556"/>
    </source>
</evidence>
<dbReference type="PRINTS" id="PR01590">
    <property type="entry name" value="HTHFIS"/>
</dbReference>
<dbReference type="InterPro" id="IPR042070">
    <property type="entry name" value="PucR_C-HTH_sf"/>
</dbReference>
<dbReference type="InterPro" id="IPR025736">
    <property type="entry name" value="PucR_C-HTH_dom"/>
</dbReference>
<dbReference type="InterPro" id="IPR009057">
    <property type="entry name" value="Homeodomain-like_sf"/>
</dbReference>
<dbReference type="InterPro" id="IPR002197">
    <property type="entry name" value="HTH_Fis"/>
</dbReference>
<dbReference type="InterPro" id="IPR051448">
    <property type="entry name" value="CdaR-like_regulators"/>
</dbReference>
<sequence length="442" mass="48125">MPAFDHAAVTLHEALTLPPMAAGRPQLLSPGVSLEHPVRWAHVIGEPRPGPLLQGGELILSTLPLLHEGRQDLEELLRGYLEDLDDVDAAGLAVEVLPERPRLAAALERVCAERAERPDAHTLTPVLRFSQVVRFVEITEHLHRELVARQLRTGGHIRDQDPLLEATSALLEDLAAVPPLAEAVAVERARSLGLPSSARLIPLVFAVDASAGALPQRGWSLEALAGVVRQAGAQLHMPLLVGSCHHRSLAVLAAAPAGMDVQRPTARLCRAVERSLRRRLPEAALRCTAALGEPAQSLHGARRELDAAWEVAALAASLRGRGRHLRPAVPEFWTAGDIRLWGVLAELERRDVVERLLAHELRLLRGTDAETRDLRALIEALVRTRGSKTQLAARLGVSRPTLYARLESLERRLGRPLDDGETLTTLHVALMLEELSGSDLPD</sequence>
<keyword evidence="4" id="KW-1185">Reference proteome</keyword>
<reference evidence="4" key="1">
    <citation type="journal article" date="2019" name="Int. J. Syst. Evol. Microbiol.">
        <title>The Global Catalogue of Microorganisms (GCM) 10K type strain sequencing project: providing services to taxonomists for standard genome sequencing and annotation.</title>
        <authorList>
            <consortium name="The Broad Institute Genomics Platform"/>
            <consortium name="The Broad Institute Genome Sequencing Center for Infectious Disease"/>
            <person name="Wu L."/>
            <person name="Ma J."/>
        </authorList>
    </citation>
    <scope>NUCLEOTIDE SEQUENCE [LARGE SCALE GENOMIC DNA]</scope>
    <source>
        <strain evidence="4">JCM 14309</strain>
    </source>
</reference>
<feature type="domain" description="PucR C-terminal helix-turn-helix" evidence="2">
    <location>
        <begin position="374"/>
        <end position="431"/>
    </location>
</feature>
<dbReference type="SUPFAM" id="SSF46689">
    <property type="entry name" value="Homeodomain-like"/>
    <property type="match status" value="1"/>
</dbReference>
<accession>A0ABP6M125</accession>
<evidence type="ECO:0000259" key="1">
    <source>
        <dbReference type="Pfam" id="PF07905"/>
    </source>
</evidence>
<feature type="domain" description="Purine catabolism PurC-like" evidence="1">
    <location>
        <begin position="14"/>
        <end position="146"/>
    </location>
</feature>
<name>A0ABP6M125_9MICC</name>
<dbReference type="InterPro" id="IPR012914">
    <property type="entry name" value="PucR_dom"/>
</dbReference>
<evidence type="ECO:0000313" key="3">
    <source>
        <dbReference type="EMBL" id="GAA3070349.1"/>
    </source>
</evidence>
<organism evidence="3 4">
    <name type="scientific">Nesterenkonia aethiopica</name>
    <dbReference type="NCBI Taxonomy" id="269144"/>
    <lineage>
        <taxon>Bacteria</taxon>
        <taxon>Bacillati</taxon>
        <taxon>Actinomycetota</taxon>
        <taxon>Actinomycetes</taxon>
        <taxon>Micrococcales</taxon>
        <taxon>Micrococcaceae</taxon>
        <taxon>Nesterenkonia</taxon>
    </lineage>
</organism>